<evidence type="ECO:0000256" key="2">
    <source>
        <dbReference type="ARBA" id="ARBA00009399"/>
    </source>
</evidence>
<evidence type="ECO:0000256" key="5">
    <source>
        <dbReference type="ARBA" id="ARBA00023136"/>
    </source>
</evidence>
<evidence type="ECO:0000256" key="3">
    <source>
        <dbReference type="ARBA" id="ARBA00022692"/>
    </source>
</evidence>
<evidence type="ECO:0000313" key="10">
    <source>
        <dbReference type="Proteomes" id="UP000780875"/>
    </source>
</evidence>
<proteinExistence type="inferred from homology"/>
<sequence>MANGRWHRILTEAYRFLAVGGLATIVAFLIFNFLVHGFHASWDAPLSNHPYLAFVIANLIGMAVSYRGSRTWVFKDRPPRTADGGRLMFVVINLVTMLIPIACLWISRNVIHVDDPWSDNISANVIGLFLGMVARFYLFRTLVFRRPVVLAELRQHPMQVFEMSELQRVEPLEEPADVGPEIRGTDGEPTGSSTHGRAPRPGPGAAGD</sequence>
<protein>
    <submittedName>
        <fullName evidence="9">GtrA family protein</fullName>
    </submittedName>
</protein>
<comment type="similarity">
    <text evidence="2">Belongs to the GtrA family.</text>
</comment>
<feature type="transmembrane region" description="Helical" evidence="7">
    <location>
        <begin position="50"/>
        <end position="66"/>
    </location>
</feature>
<evidence type="ECO:0000256" key="1">
    <source>
        <dbReference type="ARBA" id="ARBA00004141"/>
    </source>
</evidence>
<keyword evidence="3 7" id="KW-0812">Transmembrane</keyword>
<feature type="transmembrane region" description="Helical" evidence="7">
    <location>
        <begin position="87"/>
        <end position="108"/>
    </location>
</feature>
<evidence type="ECO:0000313" key="9">
    <source>
        <dbReference type="EMBL" id="MBZ5740876.1"/>
    </source>
</evidence>
<dbReference type="RefSeq" id="WP_224125177.1">
    <property type="nucleotide sequence ID" value="NZ_JAIQZJ010000019.1"/>
</dbReference>
<dbReference type="EMBL" id="JAIQZJ010000019">
    <property type="protein sequence ID" value="MBZ5740876.1"/>
    <property type="molecule type" value="Genomic_DNA"/>
</dbReference>
<evidence type="ECO:0000256" key="7">
    <source>
        <dbReference type="SAM" id="Phobius"/>
    </source>
</evidence>
<feature type="domain" description="GtrA/DPMS transmembrane" evidence="8">
    <location>
        <begin position="15"/>
        <end position="144"/>
    </location>
</feature>
<comment type="subcellular location">
    <subcellularLocation>
        <location evidence="1">Membrane</location>
        <topology evidence="1">Multi-pass membrane protein</topology>
    </subcellularLocation>
</comment>
<dbReference type="PANTHER" id="PTHR38459:SF1">
    <property type="entry name" value="PROPHAGE BACTOPRENOL-LINKED GLUCOSE TRANSLOCASE HOMOLOG"/>
    <property type="match status" value="1"/>
</dbReference>
<evidence type="ECO:0000259" key="8">
    <source>
        <dbReference type="Pfam" id="PF04138"/>
    </source>
</evidence>
<keyword evidence="10" id="KW-1185">Reference proteome</keyword>
<keyword evidence="4 7" id="KW-1133">Transmembrane helix</keyword>
<comment type="caution">
    <text evidence="9">The sequence shown here is derived from an EMBL/GenBank/DDBJ whole genome shotgun (WGS) entry which is preliminary data.</text>
</comment>
<evidence type="ECO:0000256" key="4">
    <source>
        <dbReference type="ARBA" id="ARBA00022989"/>
    </source>
</evidence>
<reference evidence="9 10" key="1">
    <citation type="submission" date="2021-09" db="EMBL/GenBank/DDBJ databases">
        <title>Whole genome sequence of Nocardioides sp. GBK3QG-3.</title>
        <authorList>
            <person name="Tuo L."/>
        </authorList>
    </citation>
    <scope>NUCLEOTIDE SEQUENCE [LARGE SCALE GENOMIC DNA]</scope>
    <source>
        <strain evidence="9 10">GBK3QG-3</strain>
    </source>
</reference>
<evidence type="ECO:0000256" key="6">
    <source>
        <dbReference type="SAM" id="MobiDB-lite"/>
    </source>
</evidence>
<organism evidence="9 10">
    <name type="scientific">Nocardioides mangrovi</name>
    <dbReference type="NCBI Taxonomy" id="2874580"/>
    <lineage>
        <taxon>Bacteria</taxon>
        <taxon>Bacillati</taxon>
        <taxon>Actinomycetota</taxon>
        <taxon>Actinomycetes</taxon>
        <taxon>Propionibacteriales</taxon>
        <taxon>Nocardioidaceae</taxon>
        <taxon>Nocardioides</taxon>
    </lineage>
</organism>
<feature type="transmembrane region" description="Helical" evidence="7">
    <location>
        <begin position="16"/>
        <end position="38"/>
    </location>
</feature>
<dbReference type="PANTHER" id="PTHR38459">
    <property type="entry name" value="PROPHAGE BACTOPRENOL-LINKED GLUCOSE TRANSLOCASE HOMOLOG"/>
    <property type="match status" value="1"/>
</dbReference>
<dbReference type="InterPro" id="IPR007267">
    <property type="entry name" value="GtrA_DPMS_TM"/>
</dbReference>
<dbReference type="Proteomes" id="UP000780875">
    <property type="component" value="Unassembled WGS sequence"/>
</dbReference>
<dbReference type="Pfam" id="PF04138">
    <property type="entry name" value="GtrA_DPMS_TM"/>
    <property type="match status" value="1"/>
</dbReference>
<feature type="region of interest" description="Disordered" evidence="6">
    <location>
        <begin position="172"/>
        <end position="208"/>
    </location>
</feature>
<feature type="transmembrane region" description="Helical" evidence="7">
    <location>
        <begin position="120"/>
        <end position="138"/>
    </location>
</feature>
<accession>A0ABS7UIL5</accession>
<gene>
    <name evidence="9" type="ORF">K8U61_22095</name>
</gene>
<name>A0ABS7UIL5_9ACTN</name>
<keyword evidence="5 7" id="KW-0472">Membrane</keyword>
<dbReference type="InterPro" id="IPR051401">
    <property type="entry name" value="GtrA_CellWall_Glycosyl"/>
</dbReference>